<sequence>MKNLIVILCLSVVLFSCKDTTDDGPVIPDGQDTPTGVMLVFPHEDSLCNEGENPTPTQSTVFFEWMPNNNAENYTLHIENLSTGTMSQYETVDFIYPVTIQRPESFRWHVTYEYQGETKESALWNFYNAGPGVQTYAPFPAELISPSMAQNIASTNTVTLQWSGSDVDDDIASYDVHFGTENPPGLNTSDISAEQLTVAVAPGNIYYWSIVTKDAEGNSSNSGVYQFRVLD</sequence>
<accession>A0A7K1GDF1</accession>
<dbReference type="Proteomes" id="UP000447545">
    <property type="component" value="Unassembled WGS sequence"/>
</dbReference>
<dbReference type="PROSITE" id="PS51257">
    <property type="entry name" value="PROKAR_LIPOPROTEIN"/>
    <property type="match status" value="1"/>
</dbReference>
<protein>
    <recommendedName>
        <fullName evidence="3">Fibronectin type-III domain-containing protein</fullName>
    </recommendedName>
</protein>
<keyword evidence="2" id="KW-1185">Reference proteome</keyword>
<evidence type="ECO:0000313" key="2">
    <source>
        <dbReference type="Proteomes" id="UP000447545"/>
    </source>
</evidence>
<dbReference type="InterPro" id="IPR013783">
    <property type="entry name" value="Ig-like_fold"/>
</dbReference>
<dbReference type="EMBL" id="WJYA01000006">
    <property type="protein sequence ID" value="MTE27332.1"/>
    <property type="molecule type" value="Genomic_DNA"/>
</dbReference>
<organism evidence="1 2">
    <name type="scientific">Winogradskyella ouciana</name>
    <dbReference type="NCBI Taxonomy" id="2608631"/>
    <lineage>
        <taxon>Bacteria</taxon>
        <taxon>Pseudomonadati</taxon>
        <taxon>Bacteroidota</taxon>
        <taxon>Flavobacteriia</taxon>
        <taxon>Flavobacteriales</taxon>
        <taxon>Flavobacteriaceae</taxon>
        <taxon>Winogradskyella</taxon>
    </lineage>
</organism>
<evidence type="ECO:0000313" key="1">
    <source>
        <dbReference type="EMBL" id="MTE27332.1"/>
    </source>
</evidence>
<dbReference type="RefSeq" id="WP_155089357.1">
    <property type="nucleotide sequence ID" value="NZ_WJYA01000006.1"/>
</dbReference>
<comment type="caution">
    <text evidence="1">The sequence shown here is derived from an EMBL/GenBank/DDBJ whole genome shotgun (WGS) entry which is preliminary data.</text>
</comment>
<dbReference type="AlphaFoldDB" id="A0A7K1GDF1"/>
<gene>
    <name evidence="1" type="ORF">F1003_10370</name>
</gene>
<dbReference type="Gene3D" id="2.60.40.10">
    <property type="entry name" value="Immunoglobulins"/>
    <property type="match status" value="1"/>
</dbReference>
<evidence type="ECO:0008006" key="3">
    <source>
        <dbReference type="Google" id="ProtNLM"/>
    </source>
</evidence>
<reference evidence="1 2" key="1">
    <citation type="submission" date="2019-11" db="EMBL/GenBank/DDBJ databases">
        <title>Winogradskyella ouciana sp. nov., isolated from the hadal seawater of the Mariana Trench.</title>
        <authorList>
            <person name="Liu R."/>
        </authorList>
    </citation>
    <scope>NUCLEOTIDE SEQUENCE [LARGE SCALE GENOMIC DNA]</scope>
    <source>
        <strain evidence="1 2">ZXX205</strain>
    </source>
</reference>
<proteinExistence type="predicted"/>
<name>A0A7K1GDF1_9FLAO</name>